<feature type="domain" description="Signal transduction histidine kinase subgroup 3 dimerisation and phosphoacceptor" evidence="12">
    <location>
        <begin position="236"/>
        <end position="299"/>
    </location>
</feature>
<keyword evidence="14" id="KW-1185">Reference proteome</keyword>
<keyword evidence="4" id="KW-0808">Transferase</keyword>
<feature type="transmembrane region" description="Helical" evidence="11">
    <location>
        <begin position="78"/>
        <end position="93"/>
    </location>
</feature>
<evidence type="ECO:0000256" key="11">
    <source>
        <dbReference type="SAM" id="Phobius"/>
    </source>
</evidence>
<name>A0ABS2LFW3_9CELL</name>
<reference evidence="13 14" key="1">
    <citation type="submission" date="2021-01" db="EMBL/GenBank/DDBJ databases">
        <title>Sequencing the genomes of 1000 actinobacteria strains.</title>
        <authorList>
            <person name="Klenk H.-P."/>
        </authorList>
    </citation>
    <scope>NUCLEOTIDE SEQUENCE [LARGE SCALE GENOMIC DNA]</scope>
    <source>
        <strain evidence="13 14">DSM 46000</strain>
    </source>
</reference>
<feature type="transmembrane region" description="Helical" evidence="11">
    <location>
        <begin position="99"/>
        <end position="131"/>
    </location>
</feature>
<evidence type="ECO:0000256" key="5">
    <source>
        <dbReference type="ARBA" id="ARBA00022741"/>
    </source>
</evidence>
<feature type="coiled-coil region" evidence="9">
    <location>
        <begin position="189"/>
        <end position="223"/>
    </location>
</feature>
<dbReference type="CDD" id="cd16917">
    <property type="entry name" value="HATPase_UhpB-NarQ-NarX-like"/>
    <property type="match status" value="1"/>
</dbReference>
<dbReference type="Pfam" id="PF07730">
    <property type="entry name" value="HisKA_3"/>
    <property type="match status" value="1"/>
</dbReference>
<keyword evidence="11" id="KW-1133">Transmembrane helix</keyword>
<organism evidence="13 14">
    <name type="scientific">Oerskovia jenensis</name>
    <dbReference type="NCBI Taxonomy" id="162169"/>
    <lineage>
        <taxon>Bacteria</taxon>
        <taxon>Bacillati</taxon>
        <taxon>Actinomycetota</taxon>
        <taxon>Actinomycetes</taxon>
        <taxon>Micrococcales</taxon>
        <taxon>Cellulomonadaceae</taxon>
        <taxon>Oerskovia</taxon>
    </lineage>
</organism>
<dbReference type="PANTHER" id="PTHR24421">
    <property type="entry name" value="NITRATE/NITRITE SENSOR PROTEIN NARX-RELATED"/>
    <property type="match status" value="1"/>
</dbReference>
<dbReference type="InterPro" id="IPR036890">
    <property type="entry name" value="HATPase_C_sf"/>
</dbReference>
<gene>
    <name evidence="13" type="ORF">JOD49_001933</name>
</gene>
<comment type="caution">
    <text evidence="13">The sequence shown here is derived from an EMBL/GenBank/DDBJ whole genome shotgun (WGS) entry which is preliminary data.</text>
</comment>
<evidence type="ECO:0000256" key="2">
    <source>
        <dbReference type="ARBA" id="ARBA00012438"/>
    </source>
</evidence>
<dbReference type="PANTHER" id="PTHR24421:SF10">
    <property type="entry name" value="NITRATE_NITRITE SENSOR PROTEIN NARQ"/>
    <property type="match status" value="1"/>
</dbReference>
<keyword evidence="6 13" id="KW-0418">Kinase</keyword>
<evidence type="ECO:0000256" key="8">
    <source>
        <dbReference type="ARBA" id="ARBA00023012"/>
    </source>
</evidence>
<dbReference type="RefSeq" id="WP_205307012.1">
    <property type="nucleotide sequence ID" value="NZ_BAAAVF010000009.1"/>
</dbReference>
<keyword evidence="7" id="KW-0067">ATP-binding</keyword>
<accession>A0ABS2LFW3</accession>
<feature type="transmembrane region" description="Helical" evidence="11">
    <location>
        <begin position="169"/>
        <end position="188"/>
    </location>
</feature>
<evidence type="ECO:0000256" key="7">
    <source>
        <dbReference type="ARBA" id="ARBA00022840"/>
    </source>
</evidence>
<dbReference type="Proteomes" id="UP000698059">
    <property type="component" value="Unassembled WGS sequence"/>
</dbReference>
<comment type="catalytic activity">
    <reaction evidence="1">
        <text>ATP + protein L-histidine = ADP + protein N-phospho-L-histidine.</text>
        <dbReference type="EC" id="2.7.13.3"/>
    </reaction>
</comment>
<keyword evidence="5" id="KW-0547">Nucleotide-binding</keyword>
<dbReference type="Gene3D" id="3.30.565.10">
    <property type="entry name" value="Histidine kinase-like ATPase, C-terminal domain"/>
    <property type="match status" value="1"/>
</dbReference>
<evidence type="ECO:0000256" key="3">
    <source>
        <dbReference type="ARBA" id="ARBA00022553"/>
    </source>
</evidence>
<keyword evidence="3" id="KW-0597">Phosphoprotein</keyword>
<evidence type="ECO:0000256" key="10">
    <source>
        <dbReference type="SAM" id="MobiDB-lite"/>
    </source>
</evidence>
<dbReference type="GO" id="GO:0016301">
    <property type="term" value="F:kinase activity"/>
    <property type="evidence" value="ECO:0007669"/>
    <property type="project" value="UniProtKB-KW"/>
</dbReference>
<evidence type="ECO:0000256" key="6">
    <source>
        <dbReference type="ARBA" id="ARBA00022777"/>
    </source>
</evidence>
<keyword evidence="11" id="KW-0812">Transmembrane</keyword>
<evidence type="ECO:0000259" key="12">
    <source>
        <dbReference type="Pfam" id="PF07730"/>
    </source>
</evidence>
<keyword evidence="9" id="KW-0175">Coiled coil</keyword>
<keyword evidence="8" id="KW-0902">Two-component regulatory system</keyword>
<feature type="transmembrane region" description="Helical" evidence="11">
    <location>
        <begin position="143"/>
        <end position="163"/>
    </location>
</feature>
<evidence type="ECO:0000256" key="4">
    <source>
        <dbReference type="ARBA" id="ARBA00022679"/>
    </source>
</evidence>
<dbReference type="Gene3D" id="1.20.5.1930">
    <property type="match status" value="1"/>
</dbReference>
<dbReference type="InterPro" id="IPR011712">
    <property type="entry name" value="Sig_transdc_His_kin_sub3_dim/P"/>
</dbReference>
<dbReference type="EC" id="2.7.13.3" evidence="2"/>
<feature type="region of interest" description="Disordered" evidence="10">
    <location>
        <begin position="474"/>
        <end position="496"/>
    </location>
</feature>
<protein>
    <recommendedName>
        <fullName evidence="2">histidine kinase</fullName>
        <ecNumber evidence="2">2.7.13.3</ecNumber>
    </recommendedName>
</protein>
<feature type="region of interest" description="Disordered" evidence="10">
    <location>
        <begin position="301"/>
        <end position="324"/>
    </location>
</feature>
<evidence type="ECO:0000313" key="13">
    <source>
        <dbReference type="EMBL" id="MBM7479013.1"/>
    </source>
</evidence>
<evidence type="ECO:0000256" key="9">
    <source>
        <dbReference type="SAM" id="Coils"/>
    </source>
</evidence>
<evidence type="ECO:0000256" key="1">
    <source>
        <dbReference type="ARBA" id="ARBA00000085"/>
    </source>
</evidence>
<evidence type="ECO:0000313" key="14">
    <source>
        <dbReference type="Proteomes" id="UP000698059"/>
    </source>
</evidence>
<dbReference type="InterPro" id="IPR050482">
    <property type="entry name" value="Sensor_HK_TwoCompSys"/>
</dbReference>
<keyword evidence="11" id="KW-0472">Membrane</keyword>
<feature type="transmembrane region" description="Helical" evidence="11">
    <location>
        <begin position="47"/>
        <end position="66"/>
    </location>
</feature>
<dbReference type="EMBL" id="JAFBBO010000001">
    <property type="protein sequence ID" value="MBM7479013.1"/>
    <property type="molecule type" value="Genomic_DNA"/>
</dbReference>
<dbReference type="SUPFAM" id="SSF55874">
    <property type="entry name" value="ATPase domain of HSP90 chaperone/DNA topoisomerase II/histidine kinase"/>
    <property type="match status" value="1"/>
</dbReference>
<feature type="compositionally biased region" description="Basic and acidic residues" evidence="10">
    <location>
        <begin position="312"/>
        <end position="324"/>
    </location>
</feature>
<sequence>MPDPLPAPADTAAADAPVADASRVRRFLRRVDAGFRDDGPGGDPYDAAGTFVLGVALLAVGVVAVWSFPPFVEPANRWWHVLPLAVGCLLLLVKRRHTALALVGGLLVLLADIAIGGSLSVLLVLWELLFASGLYGSRRLRRVVNIVVTVLVAAAAVATAEYFRDVQGFVLGGIQAAAIIATPLWWAANVRQKTDLADLAAQRADLEAQRADLEAQRATDLERIAELGQHEAVRAERAAMARDLHDVIASHLSAIAIHSGAALASPPDAAKDRAALELVRSSSITSLEEMRAMILLLRSDLPRDPAPSAGPSERDRDGDRLRPDHRSTVLAGEAVAAPARLAGLDDVISSARAQGLTVEVDDPDDARAARLPSALDQAAHRIVQEALTNASKHAPGGRVRVVLGLGDLPEQVLTVEVTSTLTASPGPLPPSLSARTGLLTMRERAEALGGTFRAGSTEAGDAWTVRADLPLGRSCAEASGRTPPALDPADTPGAPA</sequence>
<proteinExistence type="predicted"/>